<name>A0ABT0JYS0_9ACTN</name>
<dbReference type="EMBL" id="JALKFT010000011">
    <property type="protein sequence ID" value="MCK9876692.1"/>
    <property type="molecule type" value="Genomic_DNA"/>
</dbReference>
<feature type="transmembrane region" description="Helical" evidence="3">
    <location>
        <begin position="126"/>
        <end position="145"/>
    </location>
</feature>
<gene>
    <name evidence="5" type="ORF">MXD59_13045</name>
</gene>
<dbReference type="Pfam" id="PF00892">
    <property type="entry name" value="EamA"/>
    <property type="match status" value="2"/>
</dbReference>
<feature type="compositionally biased region" description="Basic and acidic residues" evidence="2">
    <location>
        <begin position="293"/>
        <end position="302"/>
    </location>
</feature>
<comment type="similarity">
    <text evidence="1">Belongs to the EamA transporter family.</text>
</comment>
<reference evidence="5 6" key="1">
    <citation type="submission" date="2022-04" db="EMBL/GenBank/DDBJ databases">
        <title>Genome diversity in the genus Frankia.</title>
        <authorList>
            <person name="Carlos-Shanley C."/>
            <person name="Hahn D."/>
        </authorList>
    </citation>
    <scope>NUCLEOTIDE SEQUENCE [LARGE SCALE GENOMIC DNA]</scope>
    <source>
        <strain evidence="5 6">Ag45/Mut15</strain>
    </source>
</reference>
<sequence>MKTTDRLVPLLGTAAVALFWGTSGVLVKRSSLAATDIAFIRTSAGAAVLLAWSTIHRCRGDRASVAAGHRMPAMLTGLLLAAHWLTFTAALRAAPIGTVLTGVYLAPVMIAVFARRVWQERVSGRTGLALLLTAVGSLLVLRPAAAGGWSGLLLIGTAAVTYAGFILGSKRSLRVVAPRALTTFQLVVAAIGLVPMVIVLGQPATLVRASAADLLPAILLGVAYTGIALLAYLSCLHRLTVTTSGILLSLEPISSFVAGWLALDERPGVIVVFGVILALCGGSLALTAPEAVGERQSPEASRRGPGAASKGRQWQAGS</sequence>
<keyword evidence="3" id="KW-0472">Membrane</keyword>
<dbReference type="InterPro" id="IPR037185">
    <property type="entry name" value="EmrE-like"/>
</dbReference>
<feature type="transmembrane region" description="Helical" evidence="3">
    <location>
        <begin position="96"/>
        <end position="114"/>
    </location>
</feature>
<feature type="transmembrane region" description="Helical" evidence="3">
    <location>
        <begin position="7"/>
        <end position="26"/>
    </location>
</feature>
<evidence type="ECO:0000313" key="6">
    <source>
        <dbReference type="Proteomes" id="UP001201873"/>
    </source>
</evidence>
<dbReference type="PANTHER" id="PTHR22911:SF79">
    <property type="entry name" value="MOBA-LIKE NTP TRANSFERASE DOMAIN-CONTAINING PROTEIN"/>
    <property type="match status" value="1"/>
</dbReference>
<feature type="transmembrane region" description="Helical" evidence="3">
    <location>
        <begin position="73"/>
        <end position="90"/>
    </location>
</feature>
<keyword evidence="6" id="KW-1185">Reference proteome</keyword>
<keyword evidence="3" id="KW-0812">Transmembrane</keyword>
<evidence type="ECO:0000256" key="1">
    <source>
        <dbReference type="ARBA" id="ARBA00007362"/>
    </source>
</evidence>
<feature type="transmembrane region" description="Helical" evidence="3">
    <location>
        <begin position="151"/>
        <end position="168"/>
    </location>
</feature>
<dbReference type="PANTHER" id="PTHR22911">
    <property type="entry name" value="ACYL-MALONYL CONDENSING ENZYME-RELATED"/>
    <property type="match status" value="1"/>
</dbReference>
<proteinExistence type="inferred from homology"/>
<feature type="transmembrane region" description="Helical" evidence="3">
    <location>
        <begin position="214"/>
        <end position="233"/>
    </location>
</feature>
<feature type="domain" description="EamA" evidence="4">
    <location>
        <begin position="150"/>
        <end position="284"/>
    </location>
</feature>
<dbReference type="InterPro" id="IPR000620">
    <property type="entry name" value="EamA_dom"/>
</dbReference>
<dbReference type="SUPFAM" id="SSF103481">
    <property type="entry name" value="Multidrug resistance efflux transporter EmrE"/>
    <property type="match status" value="2"/>
</dbReference>
<feature type="region of interest" description="Disordered" evidence="2">
    <location>
        <begin position="293"/>
        <end position="318"/>
    </location>
</feature>
<feature type="domain" description="EamA" evidence="4">
    <location>
        <begin position="13"/>
        <end position="141"/>
    </location>
</feature>
<dbReference type="Proteomes" id="UP001201873">
    <property type="component" value="Unassembled WGS sequence"/>
</dbReference>
<accession>A0ABT0JYS0</accession>
<dbReference type="RefSeq" id="WP_248824921.1">
    <property type="nucleotide sequence ID" value="NZ_JALKFT010000011.1"/>
</dbReference>
<evidence type="ECO:0000256" key="2">
    <source>
        <dbReference type="SAM" id="MobiDB-lite"/>
    </source>
</evidence>
<feature type="transmembrane region" description="Helical" evidence="3">
    <location>
        <begin position="180"/>
        <end position="202"/>
    </location>
</feature>
<evidence type="ECO:0000259" key="4">
    <source>
        <dbReference type="Pfam" id="PF00892"/>
    </source>
</evidence>
<feature type="transmembrane region" description="Helical" evidence="3">
    <location>
        <begin position="269"/>
        <end position="288"/>
    </location>
</feature>
<evidence type="ECO:0000313" key="5">
    <source>
        <dbReference type="EMBL" id="MCK9876692.1"/>
    </source>
</evidence>
<keyword evidence="3" id="KW-1133">Transmembrane helix</keyword>
<feature type="transmembrane region" description="Helical" evidence="3">
    <location>
        <begin position="32"/>
        <end position="52"/>
    </location>
</feature>
<comment type="caution">
    <text evidence="5">The sequence shown here is derived from an EMBL/GenBank/DDBJ whole genome shotgun (WGS) entry which is preliminary data.</text>
</comment>
<organism evidence="5 6">
    <name type="scientific">Frankia umida</name>
    <dbReference type="NCBI Taxonomy" id="573489"/>
    <lineage>
        <taxon>Bacteria</taxon>
        <taxon>Bacillati</taxon>
        <taxon>Actinomycetota</taxon>
        <taxon>Actinomycetes</taxon>
        <taxon>Frankiales</taxon>
        <taxon>Frankiaceae</taxon>
        <taxon>Frankia</taxon>
    </lineage>
</organism>
<protein>
    <submittedName>
        <fullName evidence="5">EamA family transporter</fullName>
    </submittedName>
</protein>
<feature type="transmembrane region" description="Helical" evidence="3">
    <location>
        <begin position="245"/>
        <end position="263"/>
    </location>
</feature>
<evidence type="ECO:0000256" key="3">
    <source>
        <dbReference type="SAM" id="Phobius"/>
    </source>
</evidence>